<dbReference type="InterPro" id="IPR038332">
    <property type="entry name" value="PPE_sf"/>
</dbReference>
<feature type="compositionally biased region" description="Low complexity" evidence="1">
    <location>
        <begin position="254"/>
        <end position="263"/>
    </location>
</feature>
<comment type="caution">
    <text evidence="2">The sequence shown here is derived from an EMBL/GenBank/DDBJ whole genome shotgun (WGS) entry which is preliminary data.</text>
</comment>
<feature type="compositionally biased region" description="Low complexity" evidence="1">
    <location>
        <begin position="354"/>
        <end position="368"/>
    </location>
</feature>
<dbReference type="EMBL" id="JBHSCF010000030">
    <property type="protein sequence ID" value="MFC4188041.1"/>
    <property type="molecule type" value="Genomic_DNA"/>
</dbReference>
<protein>
    <recommendedName>
        <fullName evidence="4">Translation initiation factor IF-2</fullName>
    </recommendedName>
</protein>
<dbReference type="RefSeq" id="WP_200694438.1">
    <property type="nucleotide sequence ID" value="NZ_BAAAYA010000012.1"/>
</dbReference>
<sequence length="487" mass="49341">MGKETTSFEGMPHEQMIAWLDQANSAVVKAAADRLATAASAIEKIGEELKIRPQFVDWKGRGAESFRTWSADLANATLRLGEYSKGASTQLSHAADAIALAKAATPRPDAGTKANLDAALSVPNDPDSTTLVQKLSGALETDRKAAAKQLENLSQAYDQSVDGIGKLKKPEFPPPPQVISPDDRRGRESSSGHISGGGTSGANTGAGPRGVFASGQVASPSDSFTPLPVHSSVTMPVAGVSSQPVDMEIDGLATLPTSQTGPSSTPPAVPVSDKREGGVLPTPAVLPPSISGKAVAPPTTSVGGKASGMTRPPMSTGPTNAASGPLGRPPRDGGIVGGRPVAQSPGRPTGGIPRGTVVGSEGTQAGRGTAVGRGAGMGMGGIGSAGQSGIVGGRRLAGETGGMVSGRPQQPGRMPARPFTPGGTGLVRNGETGDGNRAAGHMGRGGAAASQRARDPRRDESERPDYLVEDEETWQQGGRRVVPPVID</sequence>
<feature type="region of interest" description="Disordered" evidence="1">
    <location>
        <begin position="164"/>
        <end position="225"/>
    </location>
</feature>
<evidence type="ECO:0000313" key="2">
    <source>
        <dbReference type="EMBL" id="MFC4188041.1"/>
    </source>
</evidence>
<evidence type="ECO:0008006" key="4">
    <source>
        <dbReference type="Google" id="ProtNLM"/>
    </source>
</evidence>
<feature type="region of interest" description="Disordered" evidence="1">
    <location>
        <begin position="253"/>
        <end position="487"/>
    </location>
</feature>
<proteinExistence type="predicted"/>
<organism evidence="2 3">
    <name type="scientific">Streptomyces flavovirens</name>
    <dbReference type="NCBI Taxonomy" id="52258"/>
    <lineage>
        <taxon>Bacteria</taxon>
        <taxon>Bacillati</taxon>
        <taxon>Actinomycetota</taxon>
        <taxon>Actinomycetes</taxon>
        <taxon>Kitasatosporales</taxon>
        <taxon>Streptomycetaceae</taxon>
        <taxon>Streptomyces</taxon>
    </lineage>
</organism>
<keyword evidence="3" id="KW-1185">Reference proteome</keyword>
<gene>
    <name evidence="2" type="ORF">ACFO3R_16915</name>
</gene>
<name>A0ABV8N8F4_9ACTN</name>
<feature type="compositionally biased region" description="Gly residues" evidence="1">
    <location>
        <begin position="369"/>
        <end position="392"/>
    </location>
</feature>
<accession>A0ABV8N8F4</accession>
<feature type="compositionally biased region" description="Low complexity" evidence="1">
    <location>
        <begin position="435"/>
        <end position="451"/>
    </location>
</feature>
<dbReference type="Proteomes" id="UP001595871">
    <property type="component" value="Unassembled WGS sequence"/>
</dbReference>
<feature type="compositionally biased region" description="Basic and acidic residues" evidence="1">
    <location>
        <begin position="452"/>
        <end position="466"/>
    </location>
</feature>
<evidence type="ECO:0000256" key="1">
    <source>
        <dbReference type="SAM" id="MobiDB-lite"/>
    </source>
</evidence>
<reference evidence="3" key="1">
    <citation type="journal article" date="2019" name="Int. J. Syst. Evol. Microbiol.">
        <title>The Global Catalogue of Microorganisms (GCM) 10K type strain sequencing project: providing services to taxonomists for standard genome sequencing and annotation.</title>
        <authorList>
            <consortium name="The Broad Institute Genomics Platform"/>
            <consortium name="The Broad Institute Genome Sequencing Center for Infectious Disease"/>
            <person name="Wu L."/>
            <person name="Ma J."/>
        </authorList>
    </citation>
    <scope>NUCLEOTIDE SEQUENCE [LARGE SCALE GENOMIC DNA]</scope>
    <source>
        <strain evidence="3">CCM 3243</strain>
    </source>
</reference>
<evidence type="ECO:0000313" key="3">
    <source>
        <dbReference type="Proteomes" id="UP001595871"/>
    </source>
</evidence>
<feature type="compositionally biased region" description="Basic and acidic residues" evidence="1">
    <location>
        <begin position="181"/>
        <end position="190"/>
    </location>
</feature>
<dbReference type="Gene3D" id="1.20.1260.20">
    <property type="entry name" value="PPE superfamily"/>
    <property type="match status" value="1"/>
</dbReference>